<organism evidence="2 3">
    <name type="scientific">Helianthus annuus</name>
    <name type="common">Common sunflower</name>
    <dbReference type="NCBI Taxonomy" id="4232"/>
    <lineage>
        <taxon>Eukaryota</taxon>
        <taxon>Viridiplantae</taxon>
        <taxon>Streptophyta</taxon>
        <taxon>Embryophyta</taxon>
        <taxon>Tracheophyta</taxon>
        <taxon>Spermatophyta</taxon>
        <taxon>Magnoliopsida</taxon>
        <taxon>eudicotyledons</taxon>
        <taxon>Gunneridae</taxon>
        <taxon>Pentapetalae</taxon>
        <taxon>asterids</taxon>
        <taxon>campanulids</taxon>
        <taxon>Asterales</taxon>
        <taxon>Asteraceae</taxon>
        <taxon>Asteroideae</taxon>
        <taxon>Heliantheae alliance</taxon>
        <taxon>Heliantheae</taxon>
        <taxon>Helianthus</taxon>
    </lineage>
</organism>
<keyword evidence="1" id="KW-0812">Transmembrane</keyword>
<reference evidence="2" key="1">
    <citation type="journal article" date="2017" name="Nature">
        <title>The sunflower genome provides insights into oil metabolism, flowering and Asterid evolution.</title>
        <authorList>
            <person name="Badouin H."/>
            <person name="Gouzy J."/>
            <person name="Grassa C.J."/>
            <person name="Murat F."/>
            <person name="Staton S.E."/>
            <person name="Cottret L."/>
            <person name="Lelandais-Briere C."/>
            <person name="Owens G.L."/>
            <person name="Carrere S."/>
            <person name="Mayjonade B."/>
            <person name="Legrand L."/>
            <person name="Gill N."/>
            <person name="Kane N.C."/>
            <person name="Bowers J.E."/>
            <person name="Hubner S."/>
            <person name="Bellec A."/>
            <person name="Berard A."/>
            <person name="Berges H."/>
            <person name="Blanchet N."/>
            <person name="Boniface M.C."/>
            <person name="Brunel D."/>
            <person name="Catrice O."/>
            <person name="Chaidir N."/>
            <person name="Claudel C."/>
            <person name="Donnadieu C."/>
            <person name="Faraut T."/>
            <person name="Fievet G."/>
            <person name="Helmstetter N."/>
            <person name="King M."/>
            <person name="Knapp S.J."/>
            <person name="Lai Z."/>
            <person name="Le Paslier M.C."/>
            <person name="Lippi Y."/>
            <person name="Lorenzon L."/>
            <person name="Mandel J.R."/>
            <person name="Marage G."/>
            <person name="Marchand G."/>
            <person name="Marquand E."/>
            <person name="Bret-Mestries E."/>
            <person name="Morien E."/>
            <person name="Nambeesan S."/>
            <person name="Nguyen T."/>
            <person name="Pegot-Espagnet P."/>
            <person name="Pouilly N."/>
            <person name="Raftis F."/>
            <person name="Sallet E."/>
            <person name="Schiex T."/>
            <person name="Thomas J."/>
            <person name="Vandecasteele C."/>
            <person name="Vares D."/>
            <person name="Vear F."/>
            <person name="Vautrin S."/>
            <person name="Crespi M."/>
            <person name="Mangin B."/>
            <person name="Burke J.M."/>
            <person name="Salse J."/>
            <person name="Munos S."/>
            <person name="Vincourt P."/>
            <person name="Rieseberg L.H."/>
            <person name="Langlade N.B."/>
        </authorList>
    </citation>
    <scope>NUCLEOTIDE SEQUENCE</scope>
    <source>
        <tissue evidence="2">Leaves</tissue>
    </source>
</reference>
<keyword evidence="1" id="KW-0472">Membrane</keyword>
<keyword evidence="1" id="KW-1133">Transmembrane helix</keyword>
<proteinExistence type="predicted"/>
<evidence type="ECO:0000313" key="2">
    <source>
        <dbReference type="EMBL" id="KAF5807136.1"/>
    </source>
</evidence>
<name>A0A9K3J2H7_HELAN</name>
<dbReference type="EMBL" id="MNCJ02000320">
    <property type="protein sequence ID" value="KAF5807136.1"/>
    <property type="molecule type" value="Genomic_DNA"/>
</dbReference>
<dbReference type="Proteomes" id="UP000215914">
    <property type="component" value="Unassembled WGS sequence"/>
</dbReference>
<accession>A0A9K3J2H7</accession>
<gene>
    <name evidence="2" type="ORF">HanXRQr2_Chr05g0230181</name>
</gene>
<dbReference type="AlphaFoldDB" id="A0A9K3J2H7"/>
<sequence>MKFGQTLNNYLYIRSYSSSSSFLEALFLLLFKLSVAPIAPFSCSDLQSFTNPWE</sequence>
<comment type="caution">
    <text evidence="2">The sequence shown here is derived from an EMBL/GenBank/DDBJ whole genome shotgun (WGS) entry which is preliminary data.</text>
</comment>
<evidence type="ECO:0000256" key="1">
    <source>
        <dbReference type="SAM" id="Phobius"/>
    </source>
</evidence>
<evidence type="ECO:0000313" key="3">
    <source>
        <dbReference type="Proteomes" id="UP000215914"/>
    </source>
</evidence>
<dbReference type="Gramene" id="mRNA:HanXRQr2_Chr05g0230181">
    <property type="protein sequence ID" value="mRNA:HanXRQr2_Chr05g0230181"/>
    <property type="gene ID" value="HanXRQr2_Chr05g0230181"/>
</dbReference>
<protein>
    <submittedName>
        <fullName evidence="2">Uncharacterized protein</fullName>
    </submittedName>
</protein>
<feature type="transmembrane region" description="Helical" evidence="1">
    <location>
        <begin position="21"/>
        <end position="41"/>
    </location>
</feature>
<reference evidence="2" key="2">
    <citation type="submission" date="2020-06" db="EMBL/GenBank/DDBJ databases">
        <title>Helianthus annuus Genome sequencing and assembly Release 2.</title>
        <authorList>
            <person name="Gouzy J."/>
            <person name="Langlade N."/>
            <person name="Munos S."/>
        </authorList>
    </citation>
    <scope>NUCLEOTIDE SEQUENCE</scope>
    <source>
        <tissue evidence="2">Leaves</tissue>
    </source>
</reference>
<keyword evidence="3" id="KW-1185">Reference proteome</keyword>